<keyword evidence="2 4" id="KW-0081">Bacteriolytic enzyme</keyword>
<protein>
    <recommendedName>
        <fullName evidence="4">Lysozyme</fullName>
        <ecNumber evidence="4">3.2.1.17</ecNumber>
    </recommendedName>
</protein>
<dbReference type="GO" id="GO:0016998">
    <property type="term" value="P:cell wall macromolecule catabolic process"/>
    <property type="evidence" value="ECO:0007669"/>
    <property type="project" value="InterPro"/>
</dbReference>
<dbReference type="GO" id="GO:0009253">
    <property type="term" value="P:peptidoglycan catabolic process"/>
    <property type="evidence" value="ECO:0007669"/>
    <property type="project" value="InterPro"/>
</dbReference>
<dbReference type="PANTHER" id="PTHR38107">
    <property type="match status" value="1"/>
</dbReference>
<evidence type="ECO:0000313" key="7">
    <source>
        <dbReference type="EMBL" id="NVP30460.1"/>
    </source>
</evidence>
<evidence type="ECO:0000256" key="3">
    <source>
        <dbReference type="ARBA" id="ARBA00023200"/>
    </source>
</evidence>
<keyword evidence="4 7" id="KW-0378">Hydrolase</keyword>
<dbReference type="Gene3D" id="1.10.530.40">
    <property type="match status" value="1"/>
</dbReference>
<dbReference type="InterPro" id="IPR002196">
    <property type="entry name" value="Glyco_hydro_24"/>
</dbReference>
<dbReference type="SUPFAM" id="SSF53955">
    <property type="entry name" value="Lysozyme-like"/>
    <property type="match status" value="1"/>
</dbReference>
<dbReference type="PANTHER" id="PTHR38107:SF3">
    <property type="entry name" value="LYSOZYME RRRD-RELATED"/>
    <property type="match status" value="1"/>
</dbReference>
<dbReference type="GO" id="GO:0003796">
    <property type="term" value="F:lysozyme activity"/>
    <property type="evidence" value="ECO:0007669"/>
    <property type="project" value="UniProtKB-EC"/>
</dbReference>
<gene>
    <name evidence="6" type="ORF">HKX05_17735</name>
    <name evidence="7" type="ORF">HLV41_05340</name>
</gene>
<comment type="caution">
    <text evidence="7">The sequence shown here is derived from an EMBL/GenBank/DDBJ whole genome shotgun (WGS) entry which is preliminary data.</text>
</comment>
<dbReference type="EMBL" id="JABEOV010000027">
    <property type="protein sequence ID" value="NNG55188.1"/>
    <property type="molecule type" value="Genomic_DNA"/>
</dbReference>
<dbReference type="Proteomes" id="UP000531581">
    <property type="component" value="Unassembled WGS sequence"/>
</dbReference>
<evidence type="ECO:0000313" key="8">
    <source>
        <dbReference type="Proteomes" id="UP000531581"/>
    </source>
</evidence>
<feature type="region of interest" description="Disordered" evidence="5">
    <location>
        <begin position="72"/>
        <end position="91"/>
    </location>
</feature>
<reference evidence="8 9" key="1">
    <citation type="submission" date="2020-05" db="EMBL/GenBank/DDBJ databases">
        <title>Draft Genome Sequences of Sphingomonas sp. Isolated from the International Space Station.</title>
        <authorList>
            <person name="Bijlani S."/>
            <person name="Singh N.K."/>
            <person name="Mason C.E."/>
            <person name="Wang C.C."/>
            <person name="Venkateswaran K."/>
        </authorList>
    </citation>
    <scope>NUCLEOTIDE SEQUENCE [LARGE SCALE GENOMIC DNA]</scope>
    <source>
        <strain evidence="6 9">IIF7SW-B5</strain>
        <strain evidence="7">ISS-IIF7SWP</strain>
    </source>
</reference>
<name>A0A7Y7QTN6_9SPHN</name>
<comment type="catalytic activity">
    <reaction evidence="4">
        <text>Hydrolysis of (1-&gt;4)-beta-linkages between N-acetylmuramic acid and N-acetyl-D-glucosamine residues in a peptidoglycan and between N-acetyl-D-glucosamine residues in chitodextrins.</text>
        <dbReference type="EC" id="3.2.1.17"/>
    </reaction>
</comment>
<dbReference type="InterPro" id="IPR023346">
    <property type="entry name" value="Lysozyme-like_dom_sf"/>
</dbReference>
<keyword evidence="9" id="KW-1185">Reference proteome</keyword>
<evidence type="ECO:0000256" key="5">
    <source>
        <dbReference type="SAM" id="MobiDB-lite"/>
    </source>
</evidence>
<comment type="similarity">
    <text evidence="4">Belongs to the glycosyl hydrolase 24 family.</text>
</comment>
<accession>A0A7Y7QTN6</accession>
<dbReference type="CDD" id="cd00737">
    <property type="entry name" value="lyz_endolysin_autolysin"/>
    <property type="match status" value="1"/>
</dbReference>
<dbReference type="InterPro" id="IPR033907">
    <property type="entry name" value="Endolysin_autolysin"/>
</dbReference>
<evidence type="ECO:0000256" key="1">
    <source>
        <dbReference type="ARBA" id="ARBA00022529"/>
    </source>
</evidence>
<feature type="compositionally biased region" description="Basic and acidic residues" evidence="5">
    <location>
        <begin position="34"/>
        <end position="47"/>
    </location>
</feature>
<evidence type="ECO:0000256" key="2">
    <source>
        <dbReference type="ARBA" id="ARBA00022638"/>
    </source>
</evidence>
<sequence>MGSHLGRQGVRIRLPSTSPVGRGDPGRLRPIVDPARKRAERSPETDALKSSAANMRMSLKGRQFIVRHEGQPGVSQRLHHPTAASGVTIGPGYDMKDRTQASIAADLEAIGVAPNVAAKAAQGAGKQAAAATNFVNANKNLLSLTDAQQAQLLQRVIAQYERPVRRDVRIELTQYQFDALVSYAYNTGGGWSKVIKLINEERYHDAMMQLSKYVYSGKQRVDSLVRRRAAETKLFLYGEYR</sequence>
<dbReference type="GO" id="GO:0031640">
    <property type="term" value="P:killing of cells of another organism"/>
    <property type="evidence" value="ECO:0007669"/>
    <property type="project" value="UniProtKB-KW"/>
</dbReference>
<dbReference type="RefSeq" id="WP_170171637.1">
    <property type="nucleotide sequence ID" value="NZ_JABEOW010000032.1"/>
</dbReference>
<dbReference type="Proteomes" id="UP000557656">
    <property type="component" value="Unassembled WGS sequence"/>
</dbReference>
<dbReference type="GO" id="GO:0042742">
    <property type="term" value="P:defense response to bacterium"/>
    <property type="evidence" value="ECO:0007669"/>
    <property type="project" value="UniProtKB-KW"/>
</dbReference>
<evidence type="ECO:0000313" key="6">
    <source>
        <dbReference type="EMBL" id="NNG55188.1"/>
    </source>
</evidence>
<dbReference type="AlphaFoldDB" id="A0A7Y7QTN6"/>
<dbReference type="InterPro" id="IPR023347">
    <property type="entry name" value="Lysozyme_dom_sf"/>
</dbReference>
<proteinExistence type="inferred from homology"/>
<feature type="region of interest" description="Disordered" evidence="5">
    <location>
        <begin position="1"/>
        <end position="52"/>
    </location>
</feature>
<organism evidence="7 8">
    <name type="scientific">Sphingomonas sanguinis</name>
    <dbReference type="NCBI Taxonomy" id="33051"/>
    <lineage>
        <taxon>Bacteria</taxon>
        <taxon>Pseudomonadati</taxon>
        <taxon>Pseudomonadota</taxon>
        <taxon>Alphaproteobacteria</taxon>
        <taxon>Sphingomonadales</taxon>
        <taxon>Sphingomonadaceae</taxon>
        <taxon>Sphingomonas</taxon>
    </lineage>
</organism>
<keyword evidence="1 4" id="KW-0929">Antimicrobial</keyword>
<evidence type="ECO:0000256" key="4">
    <source>
        <dbReference type="RuleBase" id="RU003788"/>
    </source>
</evidence>
<dbReference type="Pfam" id="PF00959">
    <property type="entry name" value="Phage_lysozyme"/>
    <property type="match status" value="1"/>
</dbReference>
<dbReference type="EC" id="3.2.1.17" evidence="4"/>
<dbReference type="EMBL" id="JABYQV010000003">
    <property type="protein sequence ID" value="NVP30460.1"/>
    <property type="molecule type" value="Genomic_DNA"/>
</dbReference>
<keyword evidence="3" id="KW-1035">Host cytoplasm</keyword>
<dbReference type="InterPro" id="IPR051018">
    <property type="entry name" value="Bacteriophage_GH24"/>
</dbReference>
<evidence type="ECO:0000313" key="9">
    <source>
        <dbReference type="Proteomes" id="UP000557656"/>
    </source>
</evidence>
<keyword evidence="4" id="KW-0326">Glycosidase</keyword>